<dbReference type="PROSITE" id="PS50893">
    <property type="entry name" value="ABC_TRANSPORTER_2"/>
    <property type="match status" value="2"/>
</dbReference>
<keyword evidence="2" id="KW-0813">Transport</keyword>
<sequence length="569" mass="63780">MSEAIISIDQVSFKYPGGDDWVLQDSSLSVNKGEFLAIIGGNGSGKSTLCKTINGLIPHYYTGDFNGSVHVDGIDMYSSAVAVLSQKVGYVYQDFENQLMRPTVLEDVAFAPLNFGDPDFQQHAEWALEILGLTHLKDKSIWQLSGGQKHLTAIAGVLALNPDILIIDEPVAQLDPHHAKEIYQKLKVLQQHHGKTIIVIEHHTEFIADFCTDVTLIDQGKVLWKHDVKTGLQKVDDLLERQIFPPQVTQAALKIDHSNKSELPITLKEAVTYYEGLSITNPTSVEHKSDQHERLHEIVHLENVSHYAKSLRNETVTILNDIHLSIKEKERIALVGTNGAGKSTLMKCLAGIIKPSKGKGRISEYNLKNSSLEKLSQDVAYVFQNPEEMFIEDSIYKDLSFFAHSRNMEMEPFFQQLITAFRMENFIHNDGRLLSGGQQRRSSLAIGLAIQPSLLMLDEPTASLDVKSRQEMIRTLNQIDEQVKSVLIATHDMQLVAEWATRVIVMDQGKILFDGTPHELFAQEFICQQAGLIPPQMVQLSNQLNIHPVALSISEFVERIERIDSYGVS</sequence>
<comment type="similarity">
    <text evidence="1">Belongs to the ABC transporter superfamily.</text>
</comment>
<dbReference type="AlphaFoldDB" id="A0A0A2TWZ8"/>
<evidence type="ECO:0000256" key="7">
    <source>
        <dbReference type="ARBA" id="ARBA00023136"/>
    </source>
</evidence>
<keyword evidence="6" id="KW-1278">Translocase</keyword>
<keyword evidence="4" id="KW-0547">Nucleotide-binding</keyword>
<name>A0A0A2TWZ8_9BACI</name>
<dbReference type="InterPro" id="IPR027417">
    <property type="entry name" value="P-loop_NTPase"/>
</dbReference>
<reference evidence="9 10" key="1">
    <citation type="journal article" date="2015" name="Stand. Genomic Sci.">
        <title>High quality draft genome sequence of the moderately halophilic bacterium Pontibacillus yanchengensis Y32(T) and comparison among Pontibacillus genomes.</title>
        <authorList>
            <person name="Huang J."/>
            <person name="Qiao Z.X."/>
            <person name="Tang J.W."/>
            <person name="Wang G."/>
        </authorList>
    </citation>
    <scope>NUCLEOTIDE SEQUENCE [LARGE SCALE GENOMIC DNA]</scope>
    <source>
        <strain evidence="9 10">Y32</strain>
    </source>
</reference>
<evidence type="ECO:0000256" key="1">
    <source>
        <dbReference type="ARBA" id="ARBA00005417"/>
    </source>
</evidence>
<dbReference type="SMART" id="SM00382">
    <property type="entry name" value="AAA"/>
    <property type="match status" value="2"/>
</dbReference>
<evidence type="ECO:0000256" key="5">
    <source>
        <dbReference type="ARBA" id="ARBA00022840"/>
    </source>
</evidence>
<keyword evidence="10" id="KW-1185">Reference proteome</keyword>
<dbReference type="Gene3D" id="3.40.50.300">
    <property type="entry name" value="P-loop containing nucleotide triphosphate hydrolases"/>
    <property type="match status" value="2"/>
</dbReference>
<evidence type="ECO:0000256" key="6">
    <source>
        <dbReference type="ARBA" id="ARBA00022967"/>
    </source>
</evidence>
<dbReference type="GO" id="GO:0043190">
    <property type="term" value="C:ATP-binding cassette (ABC) transporter complex"/>
    <property type="evidence" value="ECO:0007669"/>
    <property type="project" value="TreeGrafter"/>
</dbReference>
<feature type="domain" description="ABC transporter" evidence="8">
    <location>
        <begin position="6"/>
        <end position="244"/>
    </location>
</feature>
<dbReference type="InterPro" id="IPR003593">
    <property type="entry name" value="AAA+_ATPase"/>
</dbReference>
<dbReference type="CDD" id="cd03225">
    <property type="entry name" value="ABC_cobalt_CbiO_domain1"/>
    <property type="match status" value="2"/>
</dbReference>
<comment type="caution">
    <text evidence="9">The sequence shown here is derived from an EMBL/GenBank/DDBJ whole genome shotgun (WGS) entry which is preliminary data.</text>
</comment>
<dbReference type="Proteomes" id="UP000030147">
    <property type="component" value="Unassembled WGS sequence"/>
</dbReference>
<dbReference type="SUPFAM" id="SSF52540">
    <property type="entry name" value="P-loop containing nucleoside triphosphate hydrolases"/>
    <property type="match status" value="2"/>
</dbReference>
<dbReference type="PANTHER" id="PTHR43553">
    <property type="entry name" value="HEAVY METAL TRANSPORTER"/>
    <property type="match status" value="1"/>
</dbReference>
<organism evidence="9 10">
    <name type="scientific">Pontibacillus yanchengensis Y32</name>
    <dbReference type="NCBI Taxonomy" id="1385514"/>
    <lineage>
        <taxon>Bacteria</taxon>
        <taxon>Bacillati</taxon>
        <taxon>Bacillota</taxon>
        <taxon>Bacilli</taxon>
        <taxon>Bacillales</taxon>
        <taxon>Bacillaceae</taxon>
        <taxon>Pontibacillus</taxon>
    </lineage>
</organism>
<dbReference type="InterPro" id="IPR003439">
    <property type="entry name" value="ABC_transporter-like_ATP-bd"/>
</dbReference>
<dbReference type="eggNOG" id="COG0488">
    <property type="taxonomic scope" value="Bacteria"/>
</dbReference>
<evidence type="ECO:0000256" key="4">
    <source>
        <dbReference type="ARBA" id="ARBA00022741"/>
    </source>
</evidence>
<dbReference type="EMBL" id="AVBF01000008">
    <property type="protein sequence ID" value="KGP73775.1"/>
    <property type="molecule type" value="Genomic_DNA"/>
</dbReference>
<dbReference type="OrthoDB" id="501320at2"/>
<evidence type="ECO:0000259" key="8">
    <source>
        <dbReference type="PROSITE" id="PS50893"/>
    </source>
</evidence>
<dbReference type="InterPro" id="IPR015856">
    <property type="entry name" value="ABC_transpr_CbiO/EcfA_su"/>
</dbReference>
<evidence type="ECO:0000313" key="9">
    <source>
        <dbReference type="EMBL" id="KGP73775.1"/>
    </source>
</evidence>
<dbReference type="STRING" id="1385514.N782_01180"/>
<evidence type="ECO:0000313" key="10">
    <source>
        <dbReference type="Proteomes" id="UP000030147"/>
    </source>
</evidence>
<dbReference type="NCBIfam" id="NF010167">
    <property type="entry name" value="PRK13648.1"/>
    <property type="match status" value="2"/>
</dbReference>
<dbReference type="RefSeq" id="WP_052111173.1">
    <property type="nucleotide sequence ID" value="NZ_AVBF01000008.1"/>
</dbReference>
<dbReference type="GO" id="GO:0042626">
    <property type="term" value="F:ATPase-coupled transmembrane transporter activity"/>
    <property type="evidence" value="ECO:0007669"/>
    <property type="project" value="TreeGrafter"/>
</dbReference>
<accession>A0A0A2TWZ8</accession>
<protein>
    <submittedName>
        <fullName evidence="9">Cobalt ABC transporter ATP-binding protein</fullName>
    </submittedName>
</protein>
<keyword evidence="5 9" id="KW-0067">ATP-binding</keyword>
<dbReference type="GO" id="GO:0005524">
    <property type="term" value="F:ATP binding"/>
    <property type="evidence" value="ECO:0007669"/>
    <property type="project" value="UniProtKB-KW"/>
</dbReference>
<evidence type="ECO:0000256" key="2">
    <source>
        <dbReference type="ARBA" id="ARBA00022448"/>
    </source>
</evidence>
<evidence type="ECO:0000256" key="3">
    <source>
        <dbReference type="ARBA" id="ARBA00022475"/>
    </source>
</evidence>
<gene>
    <name evidence="9" type="ORF">N782_01180</name>
</gene>
<keyword evidence="7" id="KW-0472">Membrane</keyword>
<keyword evidence="3" id="KW-1003">Cell membrane</keyword>
<dbReference type="InterPro" id="IPR050095">
    <property type="entry name" value="ECF_ABC_transporter_ATP-bd"/>
</dbReference>
<feature type="domain" description="ABC transporter" evidence="8">
    <location>
        <begin position="299"/>
        <end position="533"/>
    </location>
</feature>
<dbReference type="GO" id="GO:0016887">
    <property type="term" value="F:ATP hydrolysis activity"/>
    <property type="evidence" value="ECO:0007669"/>
    <property type="project" value="InterPro"/>
</dbReference>
<dbReference type="Pfam" id="PF00005">
    <property type="entry name" value="ABC_tran"/>
    <property type="match status" value="2"/>
</dbReference>
<proteinExistence type="inferred from homology"/>